<dbReference type="OrthoDB" id="2880387at2"/>
<evidence type="ECO:0000313" key="1">
    <source>
        <dbReference type="EMBL" id="CRK83395.1"/>
    </source>
</evidence>
<evidence type="ECO:0000313" key="2">
    <source>
        <dbReference type="Proteomes" id="UP000199087"/>
    </source>
</evidence>
<dbReference type="Proteomes" id="UP000199087">
    <property type="component" value="Unassembled WGS sequence"/>
</dbReference>
<proteinExistence type="predicted"/>
<accession>A0A0U1NZG6</accession>
<gene>
    <name evidence="1" type="ORF">BN000_03363</name>
</gene>
<reference evidence="2" key="1">
    <citation type="submission" date="2015-05" db="EMBL/GenBank/DDBJ databases">
        <authorList>
            <person name="Urmite Genomes"/>
        </authorList>
    </citation>
    <scope>NUCLEOTIDE SEQUENCE [LARGE SCALE GENOMIC DNA]</scope>
    <source>
        <strain evidence="2">LF1</strain>
    </source>
</reference>
<dbReference type="AlphaFoldDB" id="A0A0U1NZG6"/>
<organism evidence="1 2">
    <name type="scientific">Neobacillus massiliamazoniensis</name>
    <dbReference type="NCBI Taxonomy" id="1499688"/>
    <lineage>
        <taxon>Bacteria</taxon>
        <taxon>Bacillati</taxon>
        <taxon>Bacillota</taxon>
        <taxon>Bacilli</taxon>
        <taxon>Bacillales</taxon>
        <taxon>Bacillaceae</taxon>
        <taxon>Neobacillus</taxon>
    </lineage>
</organism>
<protein>
    <submittedName>
        <fullName evidence="1">Uncharacterized protein</fullName>
    </submittedName>
</protein>
<sequence length="81" mass="9349">MKEFKEVKVTKKIPTAITCNKCGKTLALTEYGLEENEFHSFNIVFPYGSMYDEERWKFDICETCLVDFVRTFKHSPGISGA</sequence>
<dbReference type="RefSeq" id="WP_141650876.1">
    <property type="nucleotide sequence ID" value="NZ_CVRB01000003.1"/>
</dbReference>
<keyword evidence="2" id="KW-1185">Reference proteome</keyword>
<name>A0A0U1NZG6_9BACI</name>
<dbReference type="EMBL" id="CVRB01000003">
    <property type="protein sequence ID" value="CRK83395.1"/>
    <property type="molecule type" value="Genomic_DNA"/>
</dbReference>